<dbReference type="AlphaFoldDB" id="A0AA88X3S6"/>
<dbReference type="Proteomes" id="UP001188597">
    <property type="component" value="Unassembled WGS sequence"/>
</dbReference>
<feature type="domain" description="Retrovirus-related Pol polyprotein from transposon TNT 1-94-like beta-barrel" evidence="3">
    <location>
        <begin position="1"/>
        <end position="63"/>
    </location>
</feature>
<evidence type="ECO:0000313" key="5">
    <source>
        <dbReference type="Proteomes" id="UP001188597"/>
    </source>
</evidence>
<dbReference type="Pfam" id="PF22936">
    <property type="entry name" value="Pol_BBD"/>
    <property type="match status" value="1"/>
</dbReference>
<dbReference type="InterPro" id="IPR054722">
    <property type="entry name" value="PolX-like_BBD"/>
</dbReference>
<organism evidence="4 5">
    <name type="scientific">Escallonia herrerae</name>
    <dbReference type="NCBI Taxonomy" id="1293975"/>
    <lineage>
        <taxon>Eukaryota</taxon>
        <taxon>Viridiplantae</taxon>
        <taxon>Streptophyta</taxon>
        <taxon>Embryophyta</taxon>
        <taxon>Tracheophyta</taxon>
        <taxon>Spermatophyta</taxon>
        <taxon>Magnoliopsida</taxon>
        <taxon>eudicotyledons</taxon>
        <taxon>Gunneridae</taxon>
        <taxon>Pentapetalae</taxon>
        <taxon>asterids</taxon>
        <taxon>campanulids</taxon>
        <taxon>Escalloniales</taxon>
        <taxon>Escalloniaceae</taxon>
        <taxon>Escallonia</taxon>
    </lineage>
</organism>
<comment type="similarity">
    <text evidence="1">Belongs to the thioredoxin family.</text>
</comment>
<gene>
    <name evidence="4" type="ORF">RJ639_027630</name>
</gene>
<evidence type="ECO:0000313" key="4">
    <source>
        <dbReference type="EMBL" id="KAK3039381.1"/>
    </source>
</evidence>
<dbReference type="GO" id="GO:0045454">
    <property type="term" value="P:cell redox homeostasis"/>
    <property type="evidence" value="ECO:0007669"/>
    <property type="project" value="TreeGrafter"/>
</dbReference>
<protein>
    <recommendedName>
        <fullName evidence="3">Retrovirus-related Pol polyprotein from transposon TNT 1-94-like beta-barrel domain-containing protein</fullName>
    </recommendedName>
</protein>
<reference evidence="4" key="1">
    <citation type="submission" date="2022-12" db="EMBL/GenBank/DDBJ databases">
        <title>Draft genome assemblies for two species of Escallonia (Escalloniales).</title>
        <authorList>
            <person name="Chanderbali A."/>
            <person name="Dervinis C."/>
            <person name="Anghel I."/>
            <person name="Soltis D."/>
            <person name="Soltis P."/>
            <person name="Zapata F."/>
        </authorList>
    </citation>
    <scope>NUCLEOTIDE SEQUENCE</scope>
    <source>
        <strain evidence="4">UCBG64.0493</strain>
        <tissue evidence="4">Leaf</tissue>
    </source>
</reference>
<keyword evidence="5" id="KW-1185">Reference proteome</keyword>
<evidence type="ECO:0000256" key="2">
    <source>
        <dbReference type="ARBA" id="ARBA00023284"/>
    </source>
</evidence>
<dbReference type="SUPFAM" id="SSF52833">
    <property type="entry name" value="Thioredoxin-like"/>
    <property type="match status" value="1"/>
</dbReference>
<dbReference type="PANTHER" id="PTHR43601:SF11">
    <property type="entry name" value="EXPRESSED PROTEIN"/>
    <property type="match status" value="1"/>
</dbReference>
<evidence type="ECO:0000256" key="1">
    <source>
        <dbReference type="ARBA" id="ARBA00008987"/>
    </source>
</evidence>
<sequence>MTGNLNFFSSIWDIPPSPVGLPDDLQTNAIKAGSVSLADGITLRHVLYVPNLDVNLISVSCLATDANCFVAFSNDICVLQDHTSKSPIGLGKMHRGVFVFQPLSTAIVVQPLSTATVAAVSESESYELWHRCMGHPSSEAEQRALASALASGKEATVVEFYSPKCRLCNSLLGFVLEVENRHAGWLNIVMADAENEKWLPEVFKVLPSPEQHTIPTKVRSSLADLTTDEAKSVTKFTLPNLTPAFHKAF</sequence>
<dbReference type="InterPro" id="IPR036249">
    <property type="entry name" value="Thioredoxin-like_sf"/>
</dbReference>
<comment type="caution">
    <text evidence="4">The sequence shown here is derived from an EMBL/GenBank/DDBJ whole genome shotgun (WGS) entry which is preliminary data.</text>
</comment>
<evidence type="ECO:0000259" key="3">
    <source>
        <dbReference type="Pfam" id="PF22936"/>
    </source>
</evidence>
<name>A0AA88X3S6_9ASTE</name>
<accession>A0AA88X3S6</accession>
<keyword evidence="2" id="KW-0676">Redox-active center</keyword>
<dbReference type="PANTHER" id="PTHR43601">
    <property type="entry name" value="THIOREDOXIN, MITOCHONDRIAL"/>
    <property type="match status" value="1"/>
</dbReference>
<proteinExistence type="inferred from homology"/>
<dbReference type="EMBL" id="JAVXUP010000077">
    <property type="protein sequence ID" value="KAK3039381.1"/>
    <property type="molecule type" value="Genomic_DNA"/>
</dbReference>